<organism evidence="1 2">
    <name type="scientific">Cucumis sativus</name>
    <name type="common">Cucumber</name>
    <dbReference type="NCBI Taxonomy" id="3659"/>
    <lineage>
        <taxon>Eukaryota</taxon>
        <taxon>Viridiplantae</taxon>
        <taxon>Streptophyta</taxon>
        <taxon>Embryophyta</taxon>
        <taxon>Tracheophyta</taxon>
        <taxon>Spermatophyta</taxon>
        <taxon>Magnoliopsida</taxon>
        <taxon>eudicotyledons</taxon>
        <taxon>Gunneridae</taxon>
        <taxon>Pentapetalae</taxon>
        <taxon>rosids</taxon>
        <taxon>fabids</taxon>
        <taxon>Cucurbitales</taxon>
        <taxon>Cucurbitaceae</taxon>
        <taxon>Benincaseae</taxon>
        <taxon>Cucumis</taxon>
    </lineage>
</organism>
<proteinExistence type="predicted"/>
<protein>
    <submittedName>
        <fullName evidence="1">Uncharacterized protein</fullName>
    </submittedName>
</protein>
<reference evidence="1 2" key="3">
    <citation type="journal article" date="2010" name="BMC Genomics">
        <title>Transcriptome sequencing and comparative analysis of cucumber flowers with different sex types.</title>
        <authorList>
            <person name="Guo S."/>
            <person name="Zheng Y."/>
            <person name="Joung J.G."/>
            <person name="Liu S."/>
            <person name="Zhang Z."/>
            <person name="Crasta O.R."/>
            <person name="Sobral B.W."/>
            <person name="Xu Y."/>
            <person name="Huang S."/>
            <person name="Fei Z."/>
        </authorList>
    </citation>
    <scope>NUCLEOTIDE SEQUENCE [LARGE SCALE GENOMIC DNA]</scope>
    <source>
        <strain evidence="2">cv. 9930</strain>
    </source>
</reference>
<reference evidence="1 2" key="1">
    <citation type="journal article" date="2009" name="Nat. Genet.">
        <title>The genome of the cucumber, Cucumis sativus L.</title>
        <authorList>
            <person name="Huang S."/>
            <person name="Li R."/>
            <person name="Zhang Z."/>
            <person name="Li L."/>
            <person name="Gu X."/>
            <person name="Fan W."/>
            <person name="Lucas W.J."/>
            <person name="Wang X."/>
            <person name="Xie B."/>
            <person name="Ni P."/>
            <person name="Ren Y."/>
            <person name="Zhu H."/>
            <person name="Li J."/>
            <person name="Lin K."/>
            <person name="Jin W."/>
            <person name="Fei Z."/>
            <person name="Li G."/>
            <person name="Staub J."/>
            <person name="Kilian A."/>
            <person name="van der Vossen E.A."/>
            <person name="Wu Y."/>
            <person name="Guo J."/>
            <person name="He J."/>
            <person name="Jia Z."/>
            <person name="Ren Y."/>
            <person name="Tian G."/>
            <person name="Lu Y."/>
            <person name="Ruan J."/>
            <person name="Qian W."/>
            <person name="Wang M."/>
            <person name="Huang Q."/>
            <person name="Li B."/>
            <person name="Xuan Z."/>
            <person name="Cao J."/>
            <person name="Asan"/>
            <person name="Wu Z."/>
            <person name="Zhang J."/>
            <person name="Cai Q."/>
            <person name="Bai Y."/>
            <person name="Zhao B."/>
            <person name="Han Y."/>
            <person name="Li Y."/>
            <person name="Li X."/>
            <person name="Wang S."/>
            <person name="Shi Q."/>
            <person name="Liu S."/>
            <person name="Cho W.K."/>
            <person name="Kim J.Y."/>
            <person name="Xu Y."/>
            <person name="Heller-Uszynska K."/>
            <person name="Miao H."/>
            <person name="Cheng Z."/>
            <person name="Zhang S."/>
            <person name="Wu J."/>
            <person name="Yang Y."/>
            <person name="Kang H."/>
            <person name="Li M."/>
            <person name="Liang H."/>
            <person name="Ren X."/>
            <person name="Shi Z."/>
            <person name="Wen M."/>
            <person name="Jian M."/>
            <person name="Yang H."/>
            <person name="Zhang G."/>
            <person name="Yang Z."/>
            <person name="Chen R."/>
            <person name="Liu S."/>
            <person name="Li J."/>
            <person name="Ma L."/>
            <person name="Liu H."/>
            <person name="Zhou Y."/>
            <person name="Zhao J."/>
            <person name="Fang X."/>
            <person name="Li G."/>
            <person name="Fang L."/>
            <person name="Li Y."/>
            <person name="Liu D."/>
            <person name="Zheng H."/>
            <person name="Zhang Y."/>
            <person name="Qin N."/>
            <person name="Li Z."/>
            <person name="Yang G."/>
            <person name="Yang S."/>
            <person name="Bolund L."/>
            <person name="Kristiansen K."/>
            <person name="Zheng H."/>
            <person name="Li S."/>
            <person name="Zhang X."/>
            <person name="Yang H."/>
            <person name="Wang J."/>
            <person name="Sun R."/>
            <person name="Zhang B."/>
            <person name="Jiang S."/>
            <person name="Wang J."/>
            <person name="Du Y."/>
            <person name="Li S."/>
        </authorList>
    </citation>
    <scope>NUCLEOTIDE SEQUENCE [LARGE SCALE GENOMIC DNA]</scope>
    <source>
        <strain evidence="2">cv. 9930</strain>
    </source>
</reference>
<name>A0A0A0LIP2_CUCSA</name>
<evidence type="ECO:0000313" key="2">
    <source>
        <dbReference type="Proteomes" id="UP000029981"/>
    </source>
</evidence>
<sequence>MVGDNYRPYKIHRLELVYSFNGVYDMTRMELVIPPDGVYHLLGSFPNGECVL</sequence>
<dbReference type="Gramene" id="KGN61785">
    <property type="protein sequence ID" value="KGN61785"/>
    <property type="gene ID" value="Csa_2G245490"/>
</dbReference>
<keyword evidence="2" id="KW-1185">Reference proteome</keyword>
<reference evidence="1 2" key="2">
    <citation type="journal article" date="2009" name="PLoS ONE">
        <title>An integrated genetic and cytogenetic map of the cucumber genome.</title>
        <authorList>
            <person name="Ren Y."/>
            <person name="Zhang Z."/>
            <person name="Liu J."/>
            <person name="Staub J.E."/>
            <person name="Han Y."/>
            <person name="Cheng Z."/>
            <person name="Li X."/>
            <person name="Lu J."/>
            <person name="Miao H."/>
            <person name="Kang H."/>
            <person name="Xie B."/>
            <person name="Gu X."/>
            <person name="Wang X."/>
            <person name="Du Y."/>
            <person name="Jin W."/>
            <person name="Huang S."/>
        </authorList>
    </citation>
    <scope>NUCLEOTIDE SEQUENCE [LARGE SCALE GENOMIC DNA]</scope>
    <source>
        <strain evidence="2">cv. 9930</strain>
    </source>
</reference>
<reference evidence="1 2" key="4">
    <citation type="journal article" date="2011" name="BMC Genomics">
        <title>RNA-Seq improves annotation of protein-coding genes in the cucumber genome.</title>
        <authorList>
            <person name="Li Z."/>
            <person name="Zhang Z."/>
            <person name="Yan P."/>
            <person name="Huang S."/>
            <person name="Fei Z."/>
            <person name="Lin K."/>
        </authorList>
    </citation>
    <scope>NUCLEOTIDE SEQUENCE [LARGE SCALE GENOMIC DNA]</scope>
    <source>
        <strain evidence="2">cv. 9930</strain>
    </source>
</reference>
<gene>
    <name evidence="1" type="ORF">Csa_2G245490</name>
</gene>
<accession>A0A0A0LIP2</accession>
<evidence type="ECO:0000313" key="1">
    <source>
        <dbReference type="EMBL" id="KGN61785.1"/>
    </source>
</evidence>
<dbReference type="AlphaFoldDB" id="A0A0A0LIP2"/>
<dbReference type="Proteomes" id="UP000029981">
    <property type="component" value="Chromosome 2"/>
</dbReference>
<dbReference type="EMBL" id="CM002923">
    <property type="protein sequence ID" value="KGN61785.1"/>
    <property type="molecule type" value="Genomic_DNA"/>
</dbReference>